<protein>
    <submittedName>
        <fullName evidence="2">Uncharacterized protein</fullName>
    </submittedName>
</protein>
<name>A0AAN6VFM1_9PEZI</name>
<organism evidence="2 3">
    <name type="scientific">Chaetomidium leptoderma</name>
    <dbReference type="NCBI Taxonomy" id="669021"/>
    <lineage>
        <taxon>Eukaryota</taxon>
        <taxon>Fungi</taxon>
        <taxon>Dikarya</taxon>
        <taxon>Ascomycota</taxon>
        <taxon>Pezizomycotina</taxon>
        <taxon>Sordariomycetes</taxon>
        <taxon>Sordariomycetidae</taxon>
        <taxon>Sordariales</taxon>
        <taxon>Chaetomiaceae</taxon>
        <taxon>Chaetomidium</taxon>
    </lineage>
</organism>
<dbReference type="Proteomes" id="UP001302745">
    <property type="component" value="Unassembled WGS sequence"/>
</dbReference>
<gene>
    <name evidence="2" type="ORF">C8A00DRAFT_46047</name>
</gene>
<sequence>MEQFEIANDWSSEDASDSQNSGSSSSDSEESQPAPRSQLRPAGTALTFLPHADWDPERSYEGERAIHWNMQWKLCLKKREQTGESELGIVISPRKFWKHVLQPKVTAATADKLWKEEDTKVVLSVTDRKTANITKRYPKLEVDWKYVSKQLQDWSKFLVDGKKITVAVTFYYQNVDSGKSGRRGATANQQAELEARTVGLERGACIRKAYLLMRCPGPPCTKGSDHCWQNDGKHYPLWPHHKSFAAWSGMREREREEREQKERDKTRKRRRRDSDSSAAGILANQCHRCGPGSNIPTSPNIVFPNSPLARLNIPREDAVKAYSAWHQAQVCTEEQKQHYDAARELTLAQCHDLNMLTINKPKMYYFFTKNGIPAGVAWRFVCDVEAFLDDHERARST</sequence>
<evidence type="ECO:0000313" key="3">
    <source>
        <dbReference type="Proteomes" id="UP001302745"/>
    </source>
</evidence>
<feature type="compositionally biased region" description="Basic and acidic residues" evidence="1">
    <location>
        <begin position="250"/>
        <end position="265"/>
    </location>
</feature>
<evidence type="ECO:0000256" key="1">
    <source>
        <dbReference type="SAM" id="MobiDB-lite"/>
    </source>
</evidence>
<feature type="region of interest" description="Disordered" evidence="1">
    <location>
        <begin position="248"/>
        <end position="277"/>
    </location>
</feature>
<feature type="region of interest" description="Disordered" evidence="1">
    <location>
        <begin position="1"/>
        <end position="42"/>
    </location>
</feature>
<dbReference type="EMBL" id="MU857061">
    <property type="protein sequence ID" value="KAK4150588.1"/>
    <property type="molecule type" value="Genomic_DNA"/>
</dbReference>
<reference evidence="2" key="2">
    <citation type="submission" date="2023-05" db="EMBL/GenBank/DDBJ databases">
        <authorList>
            <consortium name="Lawrence Berkeley National Laboratory"/>
            <person name="Steindorff A."/>
            <person name="Hensen N."/>
            <person name="Bonometti L."/>
            <person name="Westerberg I."/>
            <person name="Brannstrom I.O."/>
            <person name="Guillou S."/>
            <person name="Cros-Aarteil S."/>
            <person name="Calhoun S."/>
            <person name="Haridas S."/>
            <person name="Kuo A."/>
            <person name="Mondo S."/>
            <person name="Pangilinan J."/>
            <person name="Riley R."/>
            <person name="Labutti K."/>
            <person name="Andreopoulos B."/>
            <person name="Lipzen A."/>
            <person name="Chen C."/>
            <person name="Yanf M."/>
            <person name="Daum C."/>
            <person name="Ng V."/>
            <person name="Clum A."/>
            <person name="Ohm R."/>
            <person name="Martin F."/>
            <person name="Silar P."/>
            <person name="Natvig D."/>
            <person name="Lalanne C."/>
            <person name="Gautier V."/>
            <person name="Ament-Velasquez S.L."/>
            <person name="Kruys A."/>
            <person name="Hutchinson M.I."/>
            <person name="Powell A.J."/>
            <person name="Barry K."/>
            <person name="Miller A.N."/>
            <person name="Grigoriev I.V."/>
            <person name="Debuchy R."/>
            <person name="Gladieux P."/>
            <person name="Thoren M.H."/>
            <person name="Johannesson H."/>
        </authorList>
    </citation>
    <scope>NUCLEOTIDE SEQUENCE</scope>
    <source>
        <strain evidence="2">CBS 538.74</strain>
    </source>
</reference>
<reference evidence="2" key="1">
    <citation type="journal article" date="2023" name="Mol. Phylogenet. Evol.">
        <title>Genome-scale phylogeny and comparative genomics of the fungal order Sordariales.</title>
        <authorList>
            <person name="Hensen N."/>
            <person name="Bonometti L."/>
            <person name="Westerberg I."/>
            <person name="Brannstrom I.O."/>
            <person name="Guillou S."/>
            <person name="Cros-Aarteil S."/>
            <person name="Calhoun S."/>
            <person name="Haridas S."/>
            <person name="Kuo A."/>
            <person name="Mondo S."/>
            <person name="Pangilinan J."/>
            <person name="Riley R."/>
            <person name="LaButti K."/>
            <person name="Andreopoulos B."/>
            <person name="Lipzen A."/>
            <person name="Chen C."/>
            <person name="Yan M."/>
            <person name="Daum C."/>
            <person name="Ng V."/>
            <person name="Clum A."/>
            <person name="Steindorff A."/>
            <person name="Ohm R.A."/>
            <person name="Martin F."/>
            <person name="Silar P."/>
            <person name="Natvig D.O."/>
            <person name="Lalanne C."/>
            <person name="Gautier V."/>
            <person name="Ament-Velasquez S.L."/>
            <person name="Kruys A."/>
            <person name="Hutchinson M.I."/>
            <person name="Powell A.J."/>
            <person name="Barry K."/>
            <person name="Miller A.N."/>
            <person name="Grigoriev I.V."/>
            <person name="Debuchy R."/>
            <person name="Gladieux P."/>
            <person name="Hiltunen Thoren M."/>
            <person name="Johannesson H."/>
        </authorList>
    </citation>
    <scope>NUCLEOTIDE SEQUENCE</scope>
    <source>
        <strain evidence="2">CBS 538.74</strain>
    </source>
</reference>
<keyword evidence="3" id="KW-1185">Reference proteome</keyword>
<dbReference type="AlphaFoldDB" id="A0AAN6VFM1"/>
<proteinExistence type="predicted"/>
<comment type="caution">
    <text evidence="2">The sequence shown here is derived from an EMBL/GenBank/DDBJ whole genome shotgun (WGS) entry which is preliminary data.</text>
</comment>
<feature type="compositionally biased region" description="Low complexity" evidence="1">
    <location>
        <begin position="17"/>
        <end position="26"/>
    </location>
</feature>
<evidence type="ECO:0000313" key="2">
    <source>
        <dbReference type="EMBL" id="KAK4150588.1"/>
    </source>
</evidence>
<accession>A0AAN6VFM1</accession>